<keyword evidence="1" id="KW-0732">Signal</keyword>
<protein>
    <submittedName>
        <fullName evidence="2">P pilus assembly chaperone PapD</fullName>
    </submittedName>
</protein>
<organism evidence="2 3">
    <name type="scientific">Enterobacillus tribolii</name>
    <dbReference type="NCBI Taxonomy" id="1487935"/>
    <lineage>
        <taxon>Bacteria</taxon>
        <taxon>Pseudomonadati</taxon>
        <taxon>Pseudomonadota</taxon>
        <taxon>Gammaproteobacteria</taxon>
        <taxon>Enterobacterales</taxon>
        <taxon>Hafniaceae</taxon>
        <taxon>Enterobacillus</taxon>
    </lineage>
</organism>
<evidence type="ECO:0000313" key="2">
    <source>
        <dbReference type="EMBL" id="RDK96996.1"/>
    </source>
</evidence>
<accession>A0A370R3H4</accession>
<dbReference type="AlphaFoldDB" id="A0A370R3H4"/>
<sequence>MKLRFNKTRTLLFSLLALPLCASANMTIYPMALGLNAGGEGSVKVISKSGNVQYIKTNVFRIENPATPQEKEVAVKDSSGNGLVVMPPKFAIPGGAGKRVNMVAMEPQEKETLYRVKFLSVPSLDDNLVVNDKTISSEVSVNLVWGVLVSVPPRQPVIHLSLSADNTQLLNQGTQRVKIIDVALCRKGQSGAQCSHKKDNHNLFPDGNYALPPLAGTRKVEITYKDWIKNKTDIQTFSL</sequence>
<dbReference type="Gene3D" id="2.60.40.10">
    <property type="entry name" value="Immunoglobulins"/>
    <property type="match status" value="1"/>
</dbReference>
<name>A0A370R3H4_9GAMM</name>
<proteinExistence type="predicted"/>
<dbReference type="Proteomes" id="UP000254848">
    <property type="component" value="Unassembled WGS sequence"/>
</dbReference>
<feature type="chain" id="PRO_5016877540" evidence="1">
    <location>
        <begin position="25"/>
        <end position="239"/>
    </location>
</feature>
<evidence type="ECO:0000313" key="3">
    <source>
        <dbReference type="Proteomes" id="UP000254848"/>
    </source>
</evidence>
<evidence type="ECO:0000256" key="1">
    <source>
        <dbReference type="SAM" id="SignalP"/>
    </source>
</evidence>
<dbReference type="InterPro" id="IPR013783">
    <property type="entry name" value="Ig-like_fold"/>
</dbReference>
<gene>
    <name evidence="2" type="ORF">C8D90_101436</name>
</gene>
<keyword evidence="3" id="KW-1185">Reference proteome</keyword>
<dbReference type="EMBL" id="QRAP01000001">
    <property type="protein sequence ID" value="RDK96996.1"/>
    <property type="molecule type" value="Genomic_DNA"/>
</dbReference>
<feature type="signal peptide" evidence="1">
    <location>
        <begin position="1"/>
        <end position="24"/>
    </location>
</feature>
<dbReference type="SUPFAM" id="SSF49354">
    <property type="entry name" value="PapD-like"/>
    <property type="match status" value="1"/>
</dbReference>
<dbReference type="Gene3D" id="2.60.40.3970">
    <property type="match status" value="1"/>
</dbReference>
<reference evidence="2 3" key="1">
    <citation type="submission" date="2018-07" db="EMBL/GenBank/DDBJ databases">
        <title>Genomic Encyclopedia of Type Strains, Phase IV (KMG-IV): sequencing the most valuable type-strain genomes for metagenomic binning, comparative biology and taxonomic classification.</title>
        <authorList>
            <person name="Goeker M."/>
        </authorList>
    </citation>
    <scope>NUCLEOTIDE SEQUENCE [LARGE SCALE GENOMIC DNA]</scope>
    <source>
        <strain evidence="2 3">DSM 103736</strain>
    </source>
</reference>
<dbReference type="RefSeq" id="WP_162844342.1">
    <property type="nucleotide sequence ID" value="NZ_QRAP01000001.1"/>
</dbReference>
<dbReference type="InterPro" id="IPR008962">
    <property type="entry name" value="PapD-like_sf"/>
</dbReference>
<comment type="caution">
    <text evidence="2">The sequence shown here is derived from an EMBL/GenBank/DDBJ whole genome shotgun (WGS) entry which is preliminary data.</text>
</comment>